<dbReference type="STRING" id="1440763.BJI69_00480"/>
<dbReference type="InterPro" id="IPR051675">
    <property type="entry name" value="Endo/Exo/Phosphatase_dom_1"/>
</dbReference>
<reference evidence="4" key="1">
    <citation type="submission" date="2016-09" db="EMBL/GenBank/DDBJ databases">
        <authorList>
            <person name="Lysoe E."/>
        </authorList>
    </citation>
    <scope>NUCLEOTIDE SEQUENCE [LARGE SCALE GENOMIC DNA]</scope>
    <source>
        <strain evidence="4">LJ96T</strain>
    </source>
</reference>
<gene>
    <name evidence="3" type="ORF">BJI69_00480</name>
</gene>
<dbReference type="Gene3D" id="1.10.150.280">
    <property type="entry name" value="AF1531-like domain"/>
    <property type="match status" value="1"/>
</dbReference>
<dbReference type="RefSeq" id="WP_046967372.1">
    <property type="nucleotide sequence ID" value="NZ_CP017480.1"/>
</dbReference>
<dbReference type="NCBIfam" id="TIGR00426">
    <property type="entry name" value="competence protein ComEA helix-hairpin-helix repeat region"/>
    <property type="match status" value="1"/>
</dbReference>
<protein>
    <submittedName>
        <fullName evidence="3">Uncharacterized protein</fullName>
    </submittedName>
</protein>
<dbReference type="InterPro" id="IPR004509">
    <property type="entry name" value="Competence_ComEA_HhH"/>
</dbReference>
<dbReference type="SUPFAM" id="SSF47781">
    <property type="entry name" value="RuvA domain 2-like"/>
    <property type="match status" value="1"/>
</dbReference>
<dbReference type="OrthoDB" id="7510573at2"/>
<dbReference type="PATRIC" id="fig|1440763.5.peg.1581"/>
<dbReference type="KEGG" id="lrz:BJI69_00480"/>
<name>A0A0G9HI38_9GAMM</name>
<dbReference type="GO" id="GO:0015628">
    <property type="term" value="P:protein secretion by the type II secretion system"/>
    <property type="evidence" value="ECO:0007669"/>
    <property type="project" value="TreeGrafter"/>
</dbReference>
<dbReference type="GO" id="GO:0015627">
    <property type="term" value="C:type II protein secretion system complex"/>
    <property type="evidence" value="ECO:0007669"/>
    <property type="project" value="TreeGrafter"/>
</dbReference>
<keyword evidence="4" id="KW-1185">Reference proteome</keyword>
<evidence type="ECO:0000256" key="1">
    <source>
        <dbReference type="SAM" id="MobiDB-lite"/>
    </source>
</evidence>
<proteinExistence type="predicted"/>
<dbReference type="EMBL" id="CP017480">
    <property type="protein sequence ID" value="APG02527.1"/>
    <property type="molecule type" value="Genomic_DNA"/>
</dbReference>
<dbReference type="InterPro" id="IPR010994">
    <property type="entry name" value="RuvA_2-like"/>
</dbReference>
<dbReference type="Pfam" id="PF12836">
    <property type="entry name" value="HHH_3"/>
    <property type="match status" value="1"/>
</dbReference>
<dbReference type="Proteomes" id="UP000182987">
    <property type="component" value="Chromosome"/>
</dbReference>
<feature type="region of interest" description="Disordered" evidence="1">
    <location>
        <begin position="84"/>
        <end position="108"/>
    </location>
</feature>
<evidence type="ECO:0000313" key="4">
    <source>
        <dbReference type="Proteomes" id="UP000182987"/>
    </source>
</evidence>
<dbReference type="PANTHER" id="PTHR21180">
    <property type="entry name" value="ENDONUCLEASE/EXONUCLEASE/PHOSPHATASE FAMILY DOMAIN-CONTAINING PROTEIN 1"/>
    <property type="match status" value="1"/>
</dbReference>
<dbReference type="PANTHER" id="PTHR21180:SF32">
    <property type="entry name" value="ENDONUCLEASE_EXONUCLEASE_PHOSPHATASE FAMILY DOMAIN-CONTAINING PROTEIN 1"/>
    <property type="match status" value="1"/>
</dbReference>
<accession>A0A0G9HI38</accession>
<feature type="signal peptide" evidence="2">
    <location>
        <begin position="1"/>
        <end position="19"/>
    </location>
</feature>
<feature type="chain" id="PRO_5014228287" evidence="2">
    <location>
        <begin position="20"/>
        <end position="108"/>
    </location>
</feature>
<sequence>MKRLILALTALLVALPAMAGTPVNINTADANALAQSLDGVGLAKAQAIIAWREANGDFDSADQLTSVKGIGQSLVDRNRESILVDGAKPAKKSRPARPAKAANANADD</sequence>
<keyword evidence="2" id="KW-0732">Signal</keyword>
<feature type="compositionally biased region" description="Low complexity" evidence="1">
    <location>
        <begin position="98"/>
        <end position="108"/>
    </location>
</feature>
<evidence type="ECO:0000256" key="2">
    <source>
        <dbReference type="SAM" id="SignalP"/>
    </source>
</evidence>
<organism evidence="3 4">
    <name type="scientific">Luteibacter rhizovicinus DSM 16549</name>
    <dbReference type="NCBI Taxonomy" id="1440763"/>
    <lineage>
        <taxon>Bacteria</taxon>
        <taxon>Pseudomonadati</taxon>
        <taxon>Pseudomonadota</taxon>
        <taxon>Gammaproteobacteria</taxon>
        <taxon>Lysobacterales</taxon>
        <taxon>Rhodanobacteraceae</taxon>
        <taxon>Luteibacter</taxon>
    </lineage>
</organism>
<evidence type="ECO:0000313" key="3">
    <source>
        <dbReference type="EMBL" id="APG02527.1"/>
    </source>
</evidence>
<dbReference type="AlphaFoldDB" id="A0A0G9HI38"/>